<dbReference type="NCBIfam" id="TIGR00192">
    <property type="entry name" value="urease_beta"/>
    <property type="match status" value="1"/>
</dbReference>
<gene>
    <name evidence="3" type="primary">ureB</name>
    <name evidence="4" type="ORF">EU96_0484</name>
</gene>
<evidence type="ECO:0000313" key="4">
    <source>
        <dbReference type="EMBL" id="KGF98521.1"/>
    </source>
</evidence>
<comment type="pathway">
    <text evidence="3">Nitrogen metabolism; urea degradation; CO(2) and NH(3) from urea (urease route): step 1/1.</text>
</comment>
<accession>A0A0A2ACF2</accession>
<dbReference type="EMBL" id="JNAM01000005">
    <property type="protein sequence ID" value="KGF98521.1"/>
    <property type="molecule type" value="Genomic_DNA"/>
</dbReference>
<dbReference type="PANTHER" id="PTHR33569">
    <property type="entry name" value="UREASE"/>
    <property type="match status" value="1"/>
</dbReference>
<comment type="subcellular location">
    <subcellularLocation>
        <location evidence="3">Cytoplasm</location>
    </subcellularLocation>
</comment>
<comment type="subunit">
    <text evidence="3">Heterotrimer of UreA (gamma), UreB (beta) and UreC (alpha) subunits. Three heterotrimers associate to form the active enzyme.</text>
</comment>
<protein>
    <recommendedName>
        <fullName evidence="3">Urease subunit beta</fullName>
        <ecNumber evidence="3">3.5.1.5</ecNumber>
    </recommendedName>
    <alternativeName>
        <fullName evidence="3">Urea amidohydrolase subunit beta</fullName>
    </alternativeName>
</protein>
<dbReference type="CDD" id="cd00407">
    <property type="entry name" value="Urease_beta"/>
    <property type="match status" value="1"/>
</dbReference>
<dbReference type="AlphaFoldDB" id="A0A0A2ACF2"/>
<dbReference type="Pfam" id="PF00699">
    <property type="entry name" value="Urease_beta"/>
    <property type="match status" value="1"/>
</dbReference>
<dbReference type="PANTHER" id="PTHR33569:SF1">
    <property type="entry name" value="UREASE"/>
    <property type="match status" value="1"/>
</dbReference>
<organism evidence="4 5">
    <name type="scientific">Prochlorococcus marinus str. MIT 9302</name>
    <dbReference type="NCBI Taxonomy" id="74545"/>
    <lineage>
        <taxon>Bacteria</taxon>
        <taxon>Bacillati</taxon>
        <taxon>Cyanobacteriota</taxon>
        <taxon>Cyanophyceae</taxon>
        <taxon>Synechococcales</taxon>
        <taxon>Prochlorococcaceae</taxon>
        <taxon>Prochlorococcus</taxon>
    </lineage>
</organism>
<sequence>MSNLIPGEIIPEQGEIELNLGKEVKTVKVSNSGDRPVQIGSHYHFFEANKALIFDRELTLGMRLDIPAGTAIRFEPGDTTDVKLVPYTGLRIAHGFNSLVNGSLET</sequence>
<dbReference type="eggNOG" id="COG0832">
    <property type="taxonomic scope" value="Bacteria"/>
</dbReference>
<keyword evidence="1 3" id="KW-0378">Hydrolase</keyword>
<dbReference type="OrthoDB" id="9797217at2"/>
<evidence type="ECO:0000256" key="3">
    <source>
        <dbReference type="HAMAP-Rule" id="MF_01954"/>
    </source>
</evidence>
<dbReference type="Proteomes" id="UP000030445">
    <property type="component" value="Unassembled WGS sequence"/>
</dbReference>
<dbReference type="STRING" id="74545.EU96_0484"/>
<dbReference type="Gene3D" id="2.10.150.10">
    <property type="entry name" value="Urease, beta subunit"/>
    <property type="match status" value="1"/>
</dbReference>
<comment type="caution">
    <text evidence="4">The sequence shown here is derived from an EMBL/GenBank/DDBJ whole genome shotgun (WGS) entry which is preliminary data.</text>
</comment>
<proteinExistence type="inferred from homology"/>
<name>A0A0A2ACF2_PROMR</name>
<evidence type="ECO:0000313" key="5">
    <source>
        <dbReference type="Proteomes" id="UP000030445"/>
    </source>
</evidence>
<dbReference type="HAMAP" id="MF_01954">
    <property type="entry name" value="Urease_beta"/>
    <property type="match status" value="1"/>
</dbReference>
<dbReference type="GO" id="GO:0035550">
    <property type="term" value="C:urease complex"/>
    <property type="evidence" value="ECO:0007669"/>
    <property type="project" value="InterPro"/>
</dbReference>
<comment type="similarity">
    <text evidence="3">Belongs to the urease beta subunit family.</text>
</comment>
<dbReference type="InterPro" id="IPR002019">
    <property type="entry name" value="Urease_beta-like"/>
</dbReference>
<dbReference type="InterPro" id="IPR036461">
    <property type="entry name" value="Urease_betasu_sf"/>
</dbReference>
<dbReference type="RefSeq" id="WP_032526113.1">
    <property type="nucleotide sequence ID" value="NZ_CP138951.1"/>
</dbReference>
<dbReference type="GO" id="GO:0043419">
    <property type="term" value="P:urea catabolic process"/>
    <property type="evidence" value="ECO:0007669"/>
    <property type="project" value="UniProtKB-UniRule"/>
</dbReference>
<dbReference type="GO" id="GO:0009039">
    <property type="term" value="F:urease activity"/>
    <property type="evidence" value="ECO:0007669"/>
    <property type="project" value="UniProtKB-UniRule"/>
</dbReference>
<dbReference type="UniPathway" id="UPA00258">
    <property type="reaction ID" value="UER00370"/>
</dbReference>
<dbReference type="NCBIfam" id="NF009682">
    <property type="entry name" value="PRK13203.1"/>
    <property type="match status" value="1"/>
</dbReference>
<dbReference type="SUPFAM" id="SSF51278">
    <property type="entry name" value="Urease, beta-subunit"/>
    <property type="match status" value="1"/>
</dbReference>
<keyword evidence="3" id="KW-0963">Cytoplasm</keyword>
<reference evidence="5" key="1">
    <citation type="journal article" date="2014" name="Sci. Data">
        <title>Genomes of diverse isolates of the marine cyanobacterium Prochlorococcus.</title>
        <authorList>
            <person name="Biller S."/>
            <person name="Berube P."/>
            <person name="Thompson J."/>
            <person name="Kelly L."/>
            <person name="Roggensack S."/>
            <person name="Awad L."/>
            <person name="Roache-Johnson K."/>
            <person name="Ding H."/>
            <person name="Giovannoni S.J."/>
            <person name="Moore L.R."/>
            <person name="Chisholm S.W."/>
        </authorList>
    </citation>
    <scope>NUCLEOTIDE SEQUENCE [LARGE SCALE GENOMIC DNA]</scope>
    <source>
        <strain evidence="5">MIT 9302</strain>
    </source>
</reference>
<dbReference type="InterPro" id="IPR050069">
    <property type="entry name" value="Urease_subunit"/>
</dbReference>
<dbReference type="EC" id="3.5.1.5" evidence="3"/>
<evidence type="ECO:0000256" key="2">
    <source>
        <dbReference type="ARBA" id="ARBA00047778"/>
    </source>
</evidence>
<comment type="catalytic activity">
    <reaction evidence="2 3">
        <text>urea + 2 H2O + H(+) = hydrogencarbonate + 2 NH4(+)</text>
        <dbReference type="Rhea" id="RHEA:20557"/>
        <dbReference type="ChEBI" id="CHEBI:15377"/>
        <dbReference type="ChEBI" id="CHEBI:15378"/>
        <dbReference type="ChEBI" id="CHEBI:16199"/>
        <dbReference type="ChEBI" id="CHEBI:17544"/>
        <dbReference type="ChEBI" id="CHEBI:28938"/>
        <dbReference type="EC" id="3.5.1.5"/>
    </reaction>
</comment>
<evidence type="ECO:0000256" key="1">
    <source>
        <dbReference type="ARBA" id="ARBA00022801"/>
    </source>
</evidence>